<gene>
    <name evidence="1" type="ORF">CS022_16830</name>
</gene>
<dbReference type="InterPro" id="IPR013901">
    <property type="entry name" value="Anthrone_oxy"/>
</dbReference>
<evidence type="ECO:0008006" key="3">
    <source>
        <dbReference type="Google" id="ProtNLM"/>
    </source>
</evidence>
<name>A0A4Q0YP17_9GAMM</name>
<organism evidence="1 2">
    <name type="scientific">Veronia nyctiphanis</name>
    <dbReference type="NCBI Taxonomy" id="1278244"/>
    <lineage>
        <taxon>Bacteria</taxon>
        <taxon>Pseudomonadati</taxon>
        <taxon>Pseudomonadota</taxon>
        <taxon>Gammaproteobacteria</taxon>
        <taxon>Vibrionales</taxon>
        <taxon>Vibrionaceae</taxon>
        <taxon>Veronia</taxon>
    </lineage>
</organism>
<dbReference type="EMBL" id="PEIB01000024">
    <property type="protein sequence ID" value="RXJ72215.1"/>
    <property type="molecule type" value="Genomic_DNA"/>
</dbReference>
<protein>
    <recommendedName>
        <fullName evidence="3">DUF1772 domain-containing protein</fullName>
    </recommendedName>
</protein>
<dbReference type="Proteomes" id="UP000290287">
    <property type="component" value="Unassembled WGS sequence"/>
</dbReference>
<reference evidence="1 2" key="1">
    <citation type="submission" date="2017-10" db="EMBL/GenBank/DDBJ databases">
        <title>Nyctiphanis sp. nov., isolated from the stomach of the euphausiid Nyctiphanes simplex (Hansen, 1911) in the Gulf of California.</title>
        <authorList>
            <person name="Gomez-Gil B."/>
            <person name="Aguilar-Mendez M."/>
            <person name="Lopez-Cortes A."/>
            <person name="Gomez-Gutierrez J."/>
            <person name="Roque A."/>
            <person name="Lang E."/>
            <person name="Gonzalez-Castillo A."/>
        </authorList>
    </citation>
    <scope>NUCLEOTIDE SEQUENCE [LARGE SCALE GENOMIC DNA]</scope>
    <source>
        <strain evidence="1 2">CAIM 600</strain>
    </source>
</reference>
<evidence type="ECO:0000313" key="1">
    <source>
        <dbReference type="EMBL" id="RXJ72215.1"/>
    </source>
</evidence>
<proteinExistence type="predicted"/>
<dbReference type="Pfam" id="PF08592">
    <property type="entry name" value="Anthrone_oxy"/>
    <property type="match status" value="1"/>
</dbReference>
<dbReference type="RefSeq" id="WP_129123233.1">
    <property type="nucleotide sequence ID" value="NZ_PEIB01000024.1"/>
</dbReference>
<comment type="caution">
    <text evidence="1">The sequence shown here is derived from an EMBL/GenBank/DDBJ whole genome shotgun (WGS) entry which is preliminary data.</text>
</comment>
<dbReference type="AlphaFoldDB" id="A0A4Q0YP17"/>
<keyword evidence="2" id="KW-1185">Reference proteome</keyword>
<dbReference type="OrthoDB" id="428263at2"/>
<evidence type="ECO:0000313" key="2">
    <source>
        <dbReference type="Proteomes" id="UP000290287"/>
    </source>
</evidence>
<accession>A0A4Q0YP17</accession>
<sequence>MMLFATVAYILGVQGATFVIHLPLNNTLQRVDVDNSSDEELSTARLAFEQRWNRSNELRTTLASLVSLTLIVLALKQ</sequence>